<reference evidence="2 3" key="1">
    <citation type="submission" date="2019-10" db="EMBL/GenBank/DDBJ databases">
        <title>A soil myxobacterium in the family Polyangiaceae.</title>
        <authorList>
            <person name="Li Y."/>
            <person name="Wang J."/>
        </authorList>
    </citation>
    <scope>NUCLEOTIDE SEQUENCE [LARGE SCALE GENOMIC DNA]</scope>
    <source>
        <strain evidence="2 3">DSM 14734</strain>
    </source>
</reference>
<feature type="region of interest" description="Disordered" evidence="1">
    <location>
        <begin position="457"/>
        <end position="494"/>
    </location>
</feature>
<evidence type="ECO:0000313" key="2">
    <source>
        <dbReference type="EMBL" id="MRG93212.1"/>
    </source>
</evidence>
<dbReference type="Proteomes" id="UP000440224">
    <property type="component" value="Unassembled WGS sequence"/>
</dbReference>
<dbReference type="InterPro" id="IPR019283">
    <property type="entry name" value="DUF2330"/>
</dbReference>
<proteinExistence type="predicted"/>
<evidence type="ECO:0000256" key="1">
    <source>
        <dbReference type="SAM" id="MobiDB-lite"/>
    </source>
</evidence>
<accession>A0A6N7PM29</accession>
<dbReference type="AlphaFoldDB" id="A0A6N7PM29"/>
<dbReference type="Pfam" id="PF10092">
    <property type="entry name" value="DUF2330"/>
    <property type="match status" value="1"/>
</dbReference>
<keyword evidence="3" id="KW-1185">Reference proteome</keyword>
<comment type="caution">
    <text evidence="2">The sequence shown here is derived from an EMBL/GenBank/DDBJ whole genome shotgun (WGS) entry which is preliminary data.</text>
</comment>
<gene>
    <name evidence="2" type="ORF">GF068_14905</name>
</gene>
<protein>
    <submittedName>
        <fullName evidence="2">DUF2330 domain-containing protein</fullName>
    </submittedName>
</protein>
<dbReference type="EMBL" id="WJIE01000004">
    <property type="protein sequence ID" value="MRG93212.1"/>
    <property type="molecule type" value="Genomic_DNA"/>
</dbReference>
<name>A0A6N7PM29_9BACT</name>
<dbReference type="OrthoDB" id="5491088at2"/>
<evidence type="ECO:0000313" key="3">
    <source>
        <dbReference type="Proteomes" id="UP000440224"/>
    </source>
</evidence>
<sequence>MQFAPRSRPCLPRRRAAENHLEIVSTCVYLCLNGSMSGPRDHEMTRKMKGTARASFRPAARRSQPMKLSHALFLSIPLVTAIATHSDDAAACGGCFPPQDESTQVTGHRMIFSVSQTSTTLWDQIEYSGDPSSFAWILPIKGQVQVGLSSDAVFAVLSERTATNIFAPPLNCPPPPECWDSWGSGSSGAGGAAGGPDSGVDIITQEVVGPYDTVQLSSADPGALKTWLTTNGYNIDADIGPIIDAYVGEGFDFLALKLVPGQGVSSMRPVSITSAGAGVTLPLRMVAAGTGAFAPMTLWIFGEGRYETKNFASFEINPADIVWNWDANESNYATLKDDAFKAAENANWLNQYAQPTSPWDIRSRLEQLVNFLPDQSGYGDPQDGWVTAMDELNADLEKMFGGINESSLWLTRINAELARASLNKDLALGAATSQTPVSNFFQATKAIGTAPSCPSYPPCDPGTEDPGSTSGGSWWGNLGDGKPNGSSSSSCAVSNGTETTAALGLVGIALGLSVARRRKGRK</sequence>
<organism evidence="2 3">
    <name type="scientific">Polyangium spumosum</name>
    <dbReference type="NCBI Taxonomy" id="889282"/>
    <lineage>
        <taxon>Bacteria</taxon>
        <taxon>Pseudomonadati</taxon>
        <taxon>Myxococcota</taxon>
        <taxon>Polyangia</taxon>
        <taxon>Polyangiales</taxon>
        <taxon>Polyangiaceae</taxon>
        <taxon>Polyangium</taxon>
    </lineage>
</organism>